<dbReference type="HAMAP" id="MF_00529">
    <property type="entry name" value="NifW"/>
    <property type="match status" value="1"/>
</dbReference>
<dbReference type="RefSeq" id="WP_211551012.1">
    <property type="nucleotide sequence ID" value="NZ_JAGTUF010000021.1"/>
</dbReference>
<evidence type="ECO:0000256" key="4">
    <source>
        <dbReference type="ARBA" id="ARBA00016274"/>
    </source>
</evidence>
<dbReference type="PIRSF" id="PIRSF005790">
    <property type="entry name" value="NifW"/>
    <property type="match status" value="1"/>
</dbReference>
<comment type="caution">
    <text evidence="7">The sequence shown here is derived from an EMBL/GenBank/DDBJ whole genome shotgun (WGS) entry which is preliminary data.</text>
</comment>
<dbReference type="Pfam" id="PF03206">
    <property type="entry name" value="NifW"/>
    <property type="match status" value="1"/>
</dbReference>
<protein>
    <recommendedName>
        <fullName evidence="4 6">Nitrogenase-stabilizing/protective protein NifW</fullName>
    </recommendedName>
</protein>
<comment type="subunit">
    <text evidence="3 6">Homotrimer; associates with NifD.</text>
</comment>
<proteinExistence type="inferred from homology"/>
<dbReference type="NCBIfam" id="NF002009">
    <property type="entry name" value="PRK00810.1"/>
    <property type="match status" value="1"/>
</dbReference>
<keyword evidence="8" id="KW-1185">Reference proteome</keyword>
<dbReference type="Proteomes" id="UP000680714">
    <property type="component" value="Unassembled WGS sequence"/>
</dbReference>
<name>A0ABS5IG05_9PROT</name>
<sequence length="108" mass="11708">MSGILEQLRTLSAAEEFFTLLAVPFDQGVVSVSRLHILKRFQQYLKQDGVDALPEESRKAACAASLARAYADFVVSSGISEKVFKVFKDQEPGSPGFVSLDALKAGRG</sequence>
<gene>
    <name evidence="6 7" type="primary">nifW</name>
    <name evidence="7" type="ORF">KEC16_16675</name>
</gene>
<evidence type="ECO:0000256" key="1">
    <source>
        <dbReference type="ARBA" id="ARBA00002247"/>
    </source>
</evidence>
<evidence type="ECO:0000256" key="5">
    <source>
        <dbReference type="ARBA" id="ARBA00023231"/>
    </source>
</evidence>
<organism evidence="7 8">
    <name type="scientific">Magnetospirillum sulfuroxidans</name>
    <dbReference type="NCBI Taxonomy" id="611300"/>
    <lineage>
        <taxon>Bacteria</taxon>
        <taxon>Pseudomonadati</taxon>
        <taxon>Pseudomonadota</taxon>
        <taxon>Alphaproteobacteria</taxon>
        <taxon>Rhodospirillales</taxon>
        <taxon>Rhodospirillaceae</taxon>
        <taxon>Magnetospirillum</taxon>
    </lineage>
</organism>
<dbReference type="EMBL" id="JAGTUF010000021">
    <property type="protein sequence ID" value="MBR9973361.1"/>
    <property type="molecule type" value="Genomic_DNA"/>
</dbReference>
<comment type="function">
    <text evidence="1 6">May protect the nitrogenase Fe-Mo protein from oxidative damage.</text>
</comment>
<dbReference type="InterPro" id="IPR004893">
    <property type="entry name" value="NifW"/>
</dbReference>
<keyword evidence="5 6" id="KW-0535">Nitrogen fixation</keyword>
<evidence type="ECO:0000313" key="7">
    <source>
        <dbReference type="EMBL" id="MBR9973361.1"/>
    </source>
</evidence>
<reference evidence="7 8" key="1">
    <citation type="submission" date="2021-04" db="EMBL/GenBank/DDBJ databases">
        <title>Magnetospirillum sulfuroxidans sp. nov., a facultative chemolithoautotrophic sulfur-oxidizing alphaproteobacterium isolated from freshwater sediment and proposals for Paramagetospirillum gen. nov., and Magnetospirillaceae fam. nov.</title>
        <authorList>
            <person name="Koziaeva V."/>
            <person name="Geelhoed J.S."/>
            <person name="Sorokin D.Y."/>
            <person name="Grouzdev D.S."/>
        </authorList>
    </citation>
    <scope>NUCLEOTIDE SEQUENCE [LARGE SCALE GENOMIC DNA]</scope>
    <source>
        <strain evidence="7 8">J10</strain>
    </source>
</reference>
<accession>A0ABS5IG05</accession>
<evidence type="ECO:0000313" key="8">
    <source>
        <dbReference type="Proteomes" id="UP000680714"/>
    </source>
</evidence>
<comment type="similarity">
    <text evidence="2 6">Belongs to the NifW family.</text>
</comment>
<evidence type="ECO:0000256" key="2">
    <source>
        <dbReference type="ARBA" id="ARBA00008351"/>
    </source>
</evidence>
<evidence type="ECO:0000256" key="6">
    <source>
        <dbReference type="HAMAP-Rule" id="MF_00529"/>
    </source>
</evidence>
<evidence type="ECO:0000256" key="3">
    <source>
        <dbReference type="ARBA" id="ARBA00011284"/>
    </source>
</evidence>